<keyword evidence="3" id="KW-0050">Antiport</keyword>
<feature type="transmembrane region" description="Helical" evidence="10">
    <location>
        <begin position="187"/>
        <end position="212"/>
    </location>
</feature>
<feature type="transmembrane region" description="Helical" evidence="10">
    <location>
        <begin position="307"/>
        <end position="335"/>
    </location>
</feature>
<comment type="caution">
    <text evidence="11">The sequence shown here is derived from an EMBL/GenBank/DDBJ whole genome shotgun (WGS) entry which is preliminary data.</text>
</comment>
<dbReference type="NCBIfam" id="TIGR00797">
    <property type="entry name" value="matE"/>
    <property type="match status" value="1"/>
</dbReference>
<evidence type="ECO:0000256" key="3">
    <source>
        <dbReference type="ARBA" id="ARBA00022449"/>
    </source>
</evidence>
<dbReference type="GO" id="GO:0015297">
    <property type="term" value="F:antiporter activity"/>
    <property type="evidence" value="ECO:0007669"/>
    <property type="project" value="UniProtKB-KW"/>
</dbReference>
<evidence type="ECO:0000256" key="6">
    <source>
        <dbReference type="ARBA" id="ARBA00022989"/>
    </source>
</evidence>
<dbReference type="PANTHER" id="PTHR43298">
    <property type="entry name" value="MULTIDRUG RESISTANCE PROTEIN NORM-RELATED"/>
    <property type="match status" value="1"/>
</dbReference>
<dbReference type="Proteomes" id="UP000823632">
    <property type="component" value="Unassembled WGS sequence"/>
</dbReference>
<feature type="transmembrane region" description="Helical" evidence="10">
    <location>
        <begin position="125"/>
        <end position="144"/>
    </location>
</feature>
<reference evidence="11" key="2">
    <citation type="journal article" date="2021" name="PeerJ">
        <title>Extensive microbial diversity within the chicken gut microbiome revealed by metagenomics and culture.</title>
        <authorList>
            <person name="Gilroy R."/>
            <person name="Ravi A."/>
            <person name="Getino M."/>
            <person name="Pursley I."/>
            <person name="Horton D.L."/>
            <person name="Alikhan N.F."/>
            <person name="Baker D."/>
            <person name="Gharbi K."/>
            <person name="Hall N."/>
            <person name="Watson M."/>
            <person name="Adriaenssens E.M."/>
            <person name="Foster-Nyarko E."/>
            <person name="Jarju S."/>
            <person name="Secka A."/>
            <person name="Antonio M."/>
            <person name="Oren A."/>
            <person name="Chaudhuri R.R."/>
            <person name="La Ragione R."/>
            <person name="Hildebrand F."/>
            <person name="Pallen M.J."/>
        </authorList>
    </citation>
    <scope>NUCLEOTIDE SEQUENCE</scope>
    <source>
        <strain evidence="11">10192</strain>
    </source>
</reference>
<dbReference type="EMBL" id="JADIND010000196">
    <property type="protein sequence ID" value="MBO8431448.1"/>
    <property type="molecule type" value="Genomic_DNA"/>
</dbReference>
<dbReference type="PANTHER" id="PTHR43298:SF2">
    <property type="entry name" value="FMN_FAD EXPORTER YEEO-RELATED"/>
    <property type="match status" value="1"/>
</dbReference>
<evidence type="ECO:0000256" key="1">
    <source>
        <dbReference type="ARBA" id="ARBA00004651"/>
    </source>
</evidence>
<keyword evidence="7" id="KW-0406">Ion transport</keyword>
<feature type="transmembrane region" description="Helical" evidence="10">
    <location>
        <begin position="341"/>
        <end position="365"/>
    </location>
</feature>
<evidence type="ECO:0000256" key="9">
    <source>
        <dbReference type="ARBA" id="ARBA00031636"/>
    </source>
</evidence>
<dbReference type="InterPro" id="IPR002528">
    <property type="entry name" value="MATE_fam"/>
</dbReference>
<keyword evidence="5 10" id="KW-0812">Transmembrane</keyword>
<feature type="transmembrane region" description="Helical" evidence="10">
    <location>
        <begin position="45"/>
        <end position="70"/>
    </location>
</feature>
<evidence type="ECO:0000313" key="12">
    <source>
        <dbReference type="Proteomes" id="UP000823632"/>
    </source>
</evidence>
<gene>
    <name evidence="11" type="ORF">IAC76_08685</name>
</gene>
<dbReference type="InterPro" id="IPR048279">
    <property type="entry name" value="MdtK-like"/>
</dbReference>
<evidence type="ECO:0000256" key="10">
    <source>
        <dbReference type="SAM" id="Phobius"/>
    </source>
</evidence>
<feature type="transmembrane region" description="Helical" evidence="10">
    <location>
        <begin position="260"/>
        <end position="286"/>
    </location>
</feature>
<keyword evidence="8 10" id="KW-0472">Membrane</keyword>
<feature type="transmembrane region" description="Helical" evidence="10">
    <location>
        <begin position="156"/>
        <end position="181"/>
    </location>
</feature>
<evidence type="ECO:0000313" key="11">
    <source>
        <dbReference type="EMBL" id="MBO8431448.1"/>
    </source>
</evidence>
<keyword evidence="4" id="KW-1003">Cell membrane</keyword>
<feature type="transmembrane region" description="Helical" evidence="10">
    <location>
        <begin position="91"/>
        <end position="113"/>
    </location>
</feature>
<keyword evidence="2" id="KW-0813">Transport</keyword>
<dbReference type="InterPro" id="IPR050222">
    <property type="entry name" value="MATE_MdtK"/>
</dbReference>
<evidence type="ECO:0000256" key="5">
    <source>
        <dbReference type="ARBA" id="ARBA00022692"/>
    </source>
</evidence>
<dbReference type="GO" id="GO:0006811">
    <property type="term" value="P:monoatomic ion transport"/>
    <property type="evidence" value="ECO:0007669"/>
    <property type="project" value="UniProtKB-KW"/>
</dbReference>
<accession>A0A9D9DPW1</accession>
<evidence type="ECO:0000256" key="4">
    <source>
        <dbReference type="ARBA" id="ARBA00022475"/>
    </source>
</evidence>
<feature type="transmembrane region" description="Helical" evidence="10">
    <location>
        <begin position="377"/>
        <end position="396"/>
    </location>
</feature>
<sequence>MENITFKHYAKELLNIALPIIMGNLGFILIGAGDVLIAGRHSTDTLAAISIATAISNCIMTFGIGLIASVSPILSNIRGEKKSAKKYFFPTIRFAMILAVIVMFLVLAFIPLIDYMHFEAKLVPYIKEYMLVTAFSTFGAYLHAALKEYLQAFEIVFFPNLVTVFCVFLNVILNIILVFGLGPIPSLGAIGLAIASFIVRYFMGFALLFYCLGLMKFRDYHDKGYYKNLMTVGLPISLAIMVEFIAFNSVAIFMGRVAGVYAAAQNLICTLTTISFMVPLAISNAIAVKVGFANGARNFSELKNYSVIGMIMSVGFMMCSAVVFCSFPHFLVSLFTNDLNLVKICVPVLFIVSIFQIFDGLQVALAGIYKGIKKTKIVLIANFVGYWLISIPFGYWLALKHGFLLRGFWFGLLFAAVILCSLMLLMLFRYFRKLKLEFVK</sequence>
<feature type="transmembrane region" description="Helical" evidence="10">
    <location>
        <begin position="232"/>
        <end position="254"/>
    </location>
</feature>
<name>A0A9D9DPW1_9BACT</name>
<dbReference type="GO" id="GO:0042910">
    <property type="term" value="F:xenobiotic transmembrane transporter activity"/>
    <property type="evidence" value="ECO:0007669"/>
    <property type="project" value="InterPro"/>
</dbReference>
<reference evidence="11" key="1">
    <citation type="submission" date="2020-10" db="EMBL/GenBank/DDBJ databases">
        <authorList>
            <person name="Gilroy R."/>
        </authorList>
    </citation>
    <scope>NUCLEOTIDE SEQUENCE</scope>
    <source>
        <strain evidence="11">10192</strain>
    </source>
</reference>
<organism evidence="11 12">
    <name type="scientific">Candidatus Scatousia excrementipullorum</name>
    <dbReference type="NCBI Taxonomy" id="2840936"/>
    <lineage>
        <taxon>Bacteria</taxon>
        <taxon>Candidatus Scatousia</taxon>
    </lineage>
</organism>
<dbReference type="PIRSF" id="PIRSF006603">
    <property type="entry name" value="DinF"/>
    <property type="match status" value="1"/>
</dbReference>
<dbReference type="AlphaFoldDB" id="A0A9D9DPW1"/>
<evidence type="ECO:0000256" key="8">
    <source>
        <dbReference type="ARBA" id="ARBA00023136"/>
    </source>
</evidence>
<dbReference type="Pfam" id="PF01554">
    <property type="entry name" value="MatE"/>
    <property type="match status" value="2"/>
</dbReference>
<keyword evidence="6 10" id="KW-1133">Transmembrane helix</keyword>
<comment type="subcellular location">
    <subcellularLocation>
        <location evidence="1">Cell membrane</location>
        <topology evidence="1">Multi-pass membrane protein</topology>
    </subcellularLocation>
</comment>
<protein>
    <recommendedName>
        <fullName evidence="9">Multidrug-efflux transporter</fullName>
    </recommendedName>
</protein>
<feature type="transmembrane region" description="Helical" evidence="10">
    <location>
        <begin position="12"/>
        <end position="33"/>
    </location>
</feature>
<feature type="transmembrane region" description="Helical" evidence="10">
    <location>
        <begin position="408"/>
        <end position="431"/>
    </location>
</feature>
<evidence type="ECO:0000256" key="2">
    <source>
        <dbReference type="ARBA" id="ARBA00022448"/>
    </source>
</evidence>
<evidence type="ECO:0000256" key="7">
    <source>
        <dbReference type="ARBA" id="ARBA00023065"/>
    </source>
</evidence>
<proteinExistence type="predicted"/>
<dbReference type="GO" id="GO:0005886">
    <property type="term" value="C:plasma membrane"/>
    <property type="evidence" value="ECO:0007669"/>
    <property type="project" value="UniProtKB-SubCell"/>
</dbReference>